<comment type="caution">
    <text evidence="1">The sequence shown here is derived from an EMBL/GenBank/DDBJ whole genome shotgun (WGS) entry which is preliminary data.</text>
</comment>
<reference evidence="1 2" key="1">
    <citation type="journal article" date="2024" name="Commun. Biol.">
        <title>Comparative genomic analysis of thermophilic fungi reveals convergent evolutionary adaptations and gene losses.</title>
        <authorList>
            <person name="Steindorff A.S."/>
            <person name="Aguilar-Pontes M.V."/>
            <person name="Robinson A.J."/>
            <person name="Andreopoulos B."/>
            <person name="LaButti K."/>
            <person name="Kuo A."/>
            <person name="Mondo S."/>
            <person name="Riley R."/>
            <person name="Otillar R."/>
            <person name="Haridas S."/>
            <person name="Lipzen A."/>
            <person name="Grimwood J."/>
            <person name="Schmutz J."/>
            <person name="Clum A."/>
            <person name="Reid I.D."/>
            <person name="Moisan M.C."/>
            <person name="Butler G."/>
            <person name="Nguyen T.T.M."/>
            <person name="Dewar K."/>
            <person name="Conant G."/>
            <person name="Drula E."/>
            <person name="Henrissat B."/>
            <person name="Hansel C."/>
            <person name="Singer S."/>
            <person name="Hutchinson M.I."/>
            <person name="de Vries R.P."/>
            <person name="Natvig D.O."/>
            <person name="Powell A.J."/>
            <person name="Tsang A."/>
            <person name="Grigoriev I.V."/>
        </authorList>
    </citation>
    <scope>NUCLEOTIDE SEQUENCE [LARGE SCALE GENOMIC DNA]</scope>
    <source>
        <strain evidence="1 2">ATCC 24622</strain>
    </source>
</reference>
<name>A0ABR3WSJ8_9PEZI</name>
<dbReference type="EMBL" id="JAZHXJ010000265">
    <property type="protein sequence ID" value="KAL1866442.1"/>
    <property type="molecule type" value="Genomic_DNA"/>
</dbReference>
<dbReference type="PANTHER" id="PTHR42342:SF1">
    <property type="entry name" value="STATIONARY PHASE PROTEIN 5"/>
    <property type="match status" value="1"/>
</dbReference>
<evidence type="ECO:0008006" key="3">
    <source>
        <dbReference type="Google" id="ProtNLM"/>
    </source>
</evidence>
<dbReference type="PANTHER" id="PTHR42342">
    <property type="entry name" value="STATIONARY PHASE PROTEIN 5"/>
    <property type="match status" value="1"/>
</dbReference>
<keyword evidence="2" id="KW-1185">Reference proteome</keyword>
<organism evidence="1 2">
    <name type="scientific">Phialemonium thermophilum</name>
    <dbReference type="NCBI Taxonomy" id="223376"/>
    <lineage>
        <taxon>Eukaryota</taxon>
        <taxon>Fungi</taxon>
        <taxon>Dikarya</taxon>
        <taxon>Ascomycota</taxon>
        <taxon>Pezizomycotina</taxon>
        <taxon>Sordariomycetes</taxon>
        <taxon>Sordariomycetidae</taxon>
        <taxon>Cephalothecales</taxon>
        <taxon>Cephalothecaceae</taxon>
        <taxon>Phialemonium</taxon>
    </lineage>
</organism>
<sequence length="457" mass="49075">MSPTGGIWAPLALRVLRKAVAGTSKMVRAKLAAATRPLGTELQPVAARASPSGGRQPIHPAAFIRQQKRANWYSTTSSANLVAAVRRRLSTFGAQRTRSATSLVRFKYPVSNISRTVSQLTGRAPFASTLRPNLTGGALPRTAGGYATLGAGRAGGQRYFSHTPAAPAQVVQNVSQAMRAFWLSGQRARFDGVDAKGSPRFRSVTVAQENARIRLAAGIPSHAPGSYIEFRTSPTITALGPLGVNSPSIASSADNDVDLAVHAEQLYNFGTTFTLNTEGLLDVLSIDFARALKELAAVMTDLKRLATLGDLPVSLEKDKAIRVRFPGVDSETVERLCDDLGVRRGVVWQDPEFDVSVGATVALRFPFAPDGKGDGAVTTLTSPGGSARSNADLLLEDDYLLDEFEENPWLPSPELDGYGTMPPSPFPHSGEHCSEDFEGFEGIYRFLEECDRARGRF</sequence>
<dbReference type="Proteomes" id="UP001586593">
    <property type="component" value="Unassembled WGS sequence"/>
</dbReference>
<evidence type="ECO:0000313" key="2">
    <source>
        <dbReference type="Proteomes" id="UP001586593"/>
    </source>
</evidence>
<gene>
    <name evidence="1" type="ORF">VTK73DRAFT_4699</name>
</gene>
<proteinExistence type="predicted"/>
<dbReference type="InterPro" id="IPR038816">
    <property type="entry name" value="Stationary_phase_5"/>
</dbReference>
<evidence type="ECO:0000313" key="1">
    <source>
        <dbReference type="EMBL" id="KAL1866442.1"/>
    </source>
</evidence>
<accession>A0ABR3WSJ8</accession>
<protein>
    <recommendedName>
        <fullName evidence="3">Casein kinase II beta 2 subunit</fullName>
    </recommendedName>
</protein>